<dbReference type="GO" id="GO:0016705">
    <property type="term" value="F:oxidoreductase activity, acting on paired donors, with incorporation or reduction of molecular oxygen"/>
    <property type="evidence" value="ECO:0007669"/>
    <property type="project" value="InterPro"/>
</dbReference>
<sequence>MTHSVLHPTRLQQTRLQQARELELPSREAMLRRAPSVQQFWDSHRQLLSDAWREWEAVEQDDLAILDSGLIDEALRTAVKQAWENPERETDVKALMTEVATDVYQFQLFDVERIADLRKMLEQAWDAGIPLRPPYGIVLNRRGAMLDRRSEGYLAAPGFQAFYQQLLDTYMRPISRLLFPEIIGFDSQSFGFSIHYQPTTDASIRPHTDASSVTLNINMNLPDETFEGSELDVLDAASGDAVRFSFTPGSAMLHRGNVPHAAQPITSGQRSNLVLWLYGERGQIPPQGAQRRAIPARDRWVASSANQDDFAPF</sequence>
<dbReference type="RefSeq" id="WP_303592786.1">
    <property type="nucleotide sequence ID" value="NZ_JAUORK010000002.1"/>
</dbReference>
<dbReference type="PROSITE" id="PS51471">
    <property type="entry name" value="FE2OG_OXY"/>
    <property type="match status" value="1"/>
</dbReference>
<keyword evidence="4" id="KW-0223">Dioxygenase</keyword>
<organism evidence="8 9">
    <name type="scientific">Cobetia amphilecti</name>
    <dbReference type="NCBI Taxonomy" id="1055104"/>
    <lineage>
        <taxon>Bacteria</taxon>
        <taxon>Pseudomonadati</taxon>
        <taxon>Pseudomonadota</taxon>
        <taxon>Gammaproteobacteria</taxon>
        <taxon>Oceanospirillales</taxon>
        <taxon>Halomonadaceae</taxon>
        <taxon>Cobetia</taxon>
    </lineage>
</organism>
<dbReference type="GO" id="GO:0031418">
    <property type="term" value="F:L-ascorbic acid binding"/>
    <property type="evidence" value="ECO:0007669"/>
    <property type="project" value="UniProtKB-KW"/>
</dbReference>
<name>A0AAP4TV56_9GAMM</name>
<protein>
    <submittedName>
        <fullName evidence="8">2OG-Fe(II) oxygenase</fullName>
    </submittedName>
</protein>
<accession>A0AAP4TV56</accession>
<dbReference type="Gene3D" id="2.60.120.620">
    <property type="entry name" value="q2cbj1_9rhob like domain"/>
    <property type="match status" value="1"/>
</dbReference>
<evidence type="ECO:0000313" key="8">
    <source>
        <dbReference type="EMBL" id="MDO6670935.1"/>
    </source>
</evidence>
<evidence type="ECO:0000259" key="7">
    <source>
        <dbReference type="PROSITE" id="PS51471"/>
    </source>
</evidence>
<comment type="caution">
    <text evidence="8">The sequence shown here is derived from an EMBL/GenBank/DDBJ whole genome shotgun (WGS) entry which is preliminary data.</text>
</comment>
<comment type="cofactor">
    <cofactor evidence="1">
        <name>L-ascorbate</name>
        <dbReference type="ChEBI" id="CHEBI:38290"/>
    </cofactor>
</comment>
<evidence type="ECO:0000256" key="4">
    <source>
        <dbReference type="ARBA" id="ARBA00022964"/>
    </source>
</evidence>
<dbReference type="InterPro" id="IPR006620">
    <property type="entry name" value="Pro_4_hyd_alph"/>
</dbReference>
<feature type="domain" description="Fe2OG dioxygenase" evidence="7">
    <location>
        <begin position="186"/>
        <end position="279"/>
    </location>
</feature>
<dbReference type="Proteomes" id="UP001170481">
    <property type="component" value="Unassembled WGS sequence"/>
</dbReference>
<evidence type="ECO:0000256" key="6">
    <source>
        <dbReference type="ARBA" id="ARBA00023004"/>
    </source>
</evidence>
<dbReference type="SUPFAM" id="SSF51197">
    <property type="entry name" value="Clavaminate synthase-like"/>
    <property type="match status" value="1"/>
</dbReference>
<keyword evidence="6" id="KW-0408">Iron</keyword>
<dbReference type="EMBL" id="JAUORK010000002">
    <property type="protein sequence ID" value="MDO6670935.1"/>
    <property type="molecule type" value="Genomic_DNA"/>
</dbReference>
<proteinExistence type="predicted"/>
<keyword evidence="3" id="KW-0847">Vitamin C</keyword>
<reference evidence="8" key="1">
    <citation type="submission" date="2023-07" db="EMBL/GenBank/DDBJ databases">
        <title>Genome content predicts the carbon catabolic preferences of heterotrophic bacteria.</title>
        <authorList>
            <person name="Gralka M."/>
        </authorList>
    </citation>
    <scope>NUCLEOTIDE SEQUENCE</scope>
    <source>
        <strain evidence="8">C2R13</strain>
    </source>
</reference>
<evidence type="ECO:0000256" key="1">
    <source>
        <dbReference type="ARBA" id="ARBA00001961"/>
    </source>
</evidence>
<keyword evidence="5" id="KW-0560">Oxidoreductase</keyword>
<evidence type="ECO:0000256" key="2">
    <source>
        <dbReference type="ARBA" id="ARBA00022723"/>
    </source>
</evidence>
<dbReference type="InterPro" id="IPR005123">
    <property type="entry name" value="Oxoglu/Fe-dep_dioxygenase_dom"/>
</dbReference>
<gene>
    <name evidence="8" type="ORF">Q4535_02270</name>
</gene>
<dbReference type="GO" id="GO:0051213">
    <property type="term" value="F:dioxygenase activity"/>
    <property type="evidence" value="ECO:0007669"/>
    <property type="project" value="UniProtKB-KW"/>
</dbReference>
<dbReference type="PANTHER" id="PTHR24014:SF4">
    <property type="entry name" value="2-OXOGLUTARATE AND IRON-DEPENDENT OXYGENASE DOMAIN-CONTAINING PROTEIN 2"/>
    <property type="match status" value="1"/>
</dbReference>
<evidence type="ECO:0000256" key="3">
    <source>
        <dbReference type="ARBA" id="ARBA00022896"/>
    </source>
</evidence>
<dbReference type="SMART" id="SM00702">
    <property type="entry name" value="P4Hc"/>
    <property type="match status" value="1"/>
</dbReference>
<dbReference type="PANTHER" id="PTHR24014">
    <property type="entry name" value="2-OXOGLUTARATE AND IRON-DEPENDENT OXYGENASE DOMAIN-CONTAINING PROTEIN 2"/>
    <property type="match status" value="1"/>
</dbReference>
<evidence type="ECO:0000313" key="9">
    <source>
        <dbReference type="Proteomes" id="UP001170481"/>
    </source>
</evidence>
<dbReference type="GO" id="GO:0005506">
    <property type="term" value="F:iron ion binding"/>
    <property type="evidence" value="ECO:0007669"/>
    <property type="project" value="InterPro"/>
</dbReference>
<dbReference type="AlphaFoldDB" id="A0AAP4TV56"/>
<keyword evidence="2" id="KW-0479">Metal-binding</keyword>
<evidence type="ECO:0000256" key="5">
    <source>
        <dbReference type="ARBA" id="ARBA00023002"/>
    </source>
</evidence>